<protein>
    <submittedName>
        <fullName evidence="8">Uncharacterized protein (TIGR00255 family)</fullName>
    </submittedName>
</protein>
<evidence type="ECO:0000256" key="5">
    <source>
        <dbReference type="ARBA" id="ARBA00035648"/>
    </source>
</evidence>
<dbReference type="GO" id="GO:0004521">
    <property type="term" value="F:RNA endonuclease activity"/>
    <property type="evidence" value="ECO:0007669"/>
    <property type="project" value="InterPro"/>
</dbReference>
<evidence type="ECO:0000256" key="3">
    <source>
        <dbReference type="ARBA" id="ARBA00022759"/>
    </source>
</evidence>
<comment type="cofactor">
    <cofactor evidence="1">
        <name>a divalent metal cation</name>
        <dbReference type="ChEBI" id="CHEBI:60240"/>
    </cofactor>
</comment>
<proteinExistence type="inferred from homology"/>
<evidence type="ECO:0000256" key="1">
    <source>
        <dbReference type="ARBA" id="ARBA00001968"/>
    </source>
</evidence>
<gene>
    <name evidence="8" type="ORF">DFR59_101170</name>
</gene>
<keyword evidence="2" id="KW-0540">Nuclease</keyword>
<evidence type="ECO:0000259" key="6">
    <source>
        <dbReference type="Pfam" id="PF03755"/>
    </source>
</evidence>
<evidence type="ECO:0000259" key="7">
    <source>
        <dbReference type="Pfam" id="PF08340"/>
    </source>
</evidence>
<keyword evidence="3" id="KW-0255">Endonuclease</keyword>
<dbReference type="InterPro" id="IPR005229">
    <property type="entry name" value="YicC/YloC-like"/>
</dbReference>
<feature type="domain" description="Endoribonuclease YicC-like C-terminal" evidence="7">
    <location>
        <begin position="171"/>
        <end position="289"/>
    </location>
</feature>
<comment type="caution">
    <text evidence="8">The sequence shown here is derived from an EMBL/GenBank/DDBJ whole genome shotgun (WGS) entry which is preliminary data.</text>
</comment>
<dbReference type="InterPro" id="IPR013527">
    <property type="entry name" value="YicC-like_N"/>
</dbReference>
<dbReference type="NCBIfam" id="TIGR00255">
    <property type="entry name" value="YicC/YloC family endoribonuclease"/>
    <property type="match status" value="1"/>
</dbReference>
<feature type="domain" description="Endoribonuclease YicC-like N-terminal" evidence="6">
    <location>
        <begin position="2"/>
        <end position="154"/>
    </location>
</feature>
<evidence type="ECO:0000313" key="9">
    <source>
        <dbReference type="Proteomes" id="UP000255326"/>
    </source>
</evidence>
<dbReference type="GO" id="GO:0016787">
    <property type="term" value="F:hydrolase activity"/>
    <property type="evidence" value="ECO:0007669"/>
    <property type="project" value="UniProtKB-KW"/>
</dbReference>
<dbReference type="PANTHER" id="PTHR30636:SF3">
    <property type="entry name" value="UPF0701 PROTEIN YICC"/>
    <property type="match status" value="1"/>
</dbReference>
<dbReference type="Pfam" id="PF08340">
    <property type="entry name" value="YicC-like_C"/>
    <property type="match status" value="1"/>
</dbReference>
<evidence type="ECO:0000313" key="8">
    <source>
        <dbReference type="EMBL" id="RDI47515.1"/>
    </source>
</evidence>
<evidence type="ECO:0000256" key="2">
    <source>
        <dbReference type="ARBA" id="ARBA00022722"/>
    </source>
</evidence>
<name>A0A370GUZ1_9BACI</name>
<dbReference type="InterPro" id="IPR013551">
    <property type="entry name" value="YicC-like_C"/>
</dbReference>
<dbReference type="AlphaFoldDB" id="A0A370GUZ1"/>
<evidence type="ECO:0000256" key="4">
    <source>
        <dbReference type="ARBA" id="ARBA00022801"/>
    </source>
</evidence>
<accession>A0A370GUZ1</accession>
<organism evidence="8 9">
    <name type="scientific">Falsibacillus pallidus</name>
    <dbReference type="NCBI Taxonomy" id="493781"/>
    <lineage>
        <taxon>Bacteria</taxon>
        <taxon>Bacillati</taxon>
        <taxon>Bacillota</taxon>
        <taxon>Bacilli</taxon>
        <taxon>Bacillales</taxon>
        <taxon>Bacillaceae</taxon>
        <taxon>Falsibacillus</taxon>
    </lineage>
</organism>
<dbReference type="Pfam" id="PF03755">
    <property type="entry name" value="YicC-like_N"/>
    <property type="match status" value="1"/>
</dbReference>
<dbReference type="EMBL" id="QQAY01000001">
    <property type="protein sequence ID" value="RDI47515.1"/>
    <property type="molecule type" value="Genomic_DNA"/>
</dbReference>
<comment type="similarity">
    <text evidence="5">Belongs to the YicC/YloC family.</text>
</comment>
<keyword evidence="4" id="KW-0378">Hydrolase</keyword>
<reference evidence="8 9" key="1">
    <citation type="submission" date="2018-07" db="EMBL/GenBank/DDBJ databases">
        <title>Genomic Encyclopedia of Type Strains, Phase IV (KMG-IV): sequencing the most valuable type-strain genomes for metagenomic binning, comparative biology and taxonomic classification.</title>
        <authorList>
            <person name="Goeker M."/>
        </authorList>
    </citation>
    <scope>NUCLEOTIDE SEQUENCE [LARGE SCALE GENOMIC DNA]</scope>
    <source>
        <strain evidence="8 9">DSM 25281</strain>
    </source>
</reference>
<keyword evidence="9" id="KW-1185">Reference proteome</keyword>
<sequence length="289" mass="33204">MSMTGFGRGQADSPQFKAAVEMKSVNHRFCEMVIRMPRALMKLEDKIKKELSSFISRGRLEIFITIEGEGLIQRKLSVDWNLLEDYYQLVNKMKDSFHLHNPIDLKDLLNQPGFISIEESEQENTEVENLIISAVKDALNHLLEMRRSEGAMLEKDLKNLLQSFHVEWEAIQKIAPSVVEHYKSRLYKKMVELTDGEMDEWRLVQEAAIFADKSDISEELTRISSHLSQFAAALDANGAIGRKLDFIIQELNREVNTIGSKANHAGISMHVVEMKTLLEKMREQVQNIE</sequence>
<dbReference type="Proteomes" id="UP000255326">
    <property type="component" value="Unassembled WGS sequence"/>
</dbReference>
<dbReference type="PANTHER" id="PTHR30636">
    <property type="entry name" value="UPF0701 PROTEIN YICC"/>
    <property type="match status" value="1"/>
</dbReference>